<dbReference type="PANTHER" id="PTHR10796:SF60">
    <property type="entry name" value="PATCHED DOMAIN-CONTAINING PROTEIN 3"/>
    <property type="match status" value="1"/>
</dbReference>
<organism evidence="9 10">
    <name type="scientific">Tricholaema leucomelas</name>
    <name type="common">pied barbet</name>
    <dbReference type="NCBI Taxonomy" id="240729"/>
    <lineage>
        <taxon>Eukaryota</taxon>
        <taxon>Metazoa</taxon>
        <taxon>Chordata</taxon>
        <taxon>Craniata</taxon>
        <taxon>Vertebrata</taxon>
        <taxon>Euteleostomi</taxon>
        <taxon>Archelosauria</taxon>
        <taxon>Archosauria</taxon>
        <taxon>Dinosauria</taxon>
        <taxon>Saurischia</taxon>
        <taxon>Theropoda</taxon>
        <taxon>Coelurosauria</taxon>
        <taxon>Aves</taxon>
        <taxon>Neognathae</taxon>
        <taxon>Neoaves</taxon>
        <taxon>Telluraves</taxon>
        <taxon>Coraciimorphae</taxon>
        <taxon>Piciformes</taxon>
        <taxon>Lybiidae</taxon>
        <taxon>Tricholaema lacrymosa</taxon>
    </lineage>
</organism>
<dbReference type="AlphaFoldDB" id="A0A852J880"/>
<keyword evidence="6" id="KW-0325">Glycoprotein</keyword>
<evidence type="ECO:0000259" key="8">
    <source>
        <dbReference type="PROSITE" id="PS50156"/>
    </source>
</evidence>
<sequence length="338" mass="36509">MEESRSHNESCSCCNTNCVERPLRRLFEGLGSSVAACPWPFVLLPLLLSGGLGAGFIFLPQRQANDIEEQFTPTEGPAKAERDFVQRYFPTDDSQSFSATRLPTEGAYAALIAVATEGESVLDAAAWSEVLRLDEAVRASGYENLCARSAADGPCSSPNPLLPRWANATAAAPQTLTYPVNGTSFLGTALGGVRTDADGQVVSARALKLMYYLREDGPEAAASRRWLESFLKEFPSQLAKMNFAAIQVTYFTSLSRQQEFEGNTKSVIPLFSITYFLTITFSIVSCLRSSCIRNNVWLASCGVLSAGLAVLSSFGLMLFCGVPFVVTVANAPFLILGK</sequence>
<dbReference type="Pfam" id="PF02460">
    <property type="entry name" value="Patched"/>
    <property type="match status" value="1"/>
</dbReference>
<dbReference type="PANTHER" id="PTHR10796">
    <property type="entry name" value="PATCHED-RELATED"/>
    <property type="match status" value="1"/>
</dbReference>
<dbReference type="Proteomes" id="UP000627253">
    <property type="component" value="Unassembled WGS sequence"/>
</dbReference>
<comment type="similarity">
    <text evidence="2">Belongs to the patched family.</text>
</comment>
<evidence type="ECO:0000313" key="9">
    <source>
        <dbReference type="EMBL" id="NXX52036.1"/>
    </source>
</evidence>
<accession>A0A852J880</accession>
<feature type="domain" description="SSD" evidence="8">
    <location>
        <begin position="267"/>
        <end position="338"/>
    </location>
</feature>
<evidence type="ECO:0000256" key="3">
    <source>
        <dbReference type="ARBA" id="ARBA00022692"/>
    </source>
</evidence>
<keyword evidence="10" id="KW-1185">Reference proteome</keyword>
<gene>
    <name evidence="9" type="primary">Ptchd3</name>
    <name evidence="9" type="ORF">TRILEU_R11702</name>
</gene>
<keyword evidence="5 7" id="KW-0472">Membrane</keyword>
<protein>
    <submittedName>
        <fullName evidence="9">PTHD3 protein</fullName>
    </submittedName>
</protein>
<proteinExistence type="inferred from homology"/>
<dbReference type="InterPro" id="IPR051697">
    <property type="entry name" value="Patched_domain-protein"/>
</dbReference>
<dbReference type="OrthoDB" id="6510177at2759"/>
<keyword evidence="4 7" id="KW-1133">Transmembrane helix</keyword>
<dbReference type="InterPro" id="IPR000731">
    <property type="entry name" value="SSD"/>
</dbReference>
<evidence type="ECO:0000313" key="10">
    <source>
        <dbReference type="Proteomes" id="UP000627253"/>
    </source>
</evidence>
<dbReference type="PROSITE" id="PS50156">
    <property type="entry name" value="SSD"/>
    <property type="match status" value="1"/>
</dbReference>
<feature type="non-terminal residue" evidence="9">
    <location>
        <position position="1"/>
    </location>
</feature>
<evidence type="ECO:0000256" key="4">
    <source>
        <dbReference type="ARBA" id="ARBA00022989"/>
    </source>
</evidence>
<name>A0A852J880_9PICI</name>
<feature type="non-terminal residue" evidence="9">
    <location>
        <position position="338"/>
    </location>
</feature>
<dbReference type="InterPro" id="IPR003392">
    <property type="entry name" value="PTHD_SSD"/>
</dbReference>
<evidence type="ECO:0000256" key="5">
    <source>
        <dbReference type="ARBA" id="ARBA00023136"/>
    </source>
</evidence>
<dbReference type="EMBL" id="WAAF01065140">
    <property type="protein sequence ID" value="NXX52036.1"/>
    <property type="molecule type" value="Genomic_DNA"/>
</dbReference>
<evidence type="ECO:0000256" key="1">
    <source>
        <dbReference type="ARBA" id="ARBA00004141"/>
    </source>
</evidence>
<reference evidence="9" key="1">
    <citation type="submission" date="2020-02" db="EMBL/GenBank/DDBJ databases">
        <title>Bird 10,000 Genomes (B10K) Project - Family phase.</title>
        <authorList>
            <person name="Zhang G."/>
        </authorList>
    </citation>
    <scope>NUCLEOTIDE SEQUENCE</scope>
    <source>
        <strain evidence="9">B10K-DU-002-37</strain>
        <tissue evidence="9">Muscle</tissue>
    </source>
</reference>
<comment type="subcellular location">
    <subcellularLocation>
        <location evidence="1">Membrane</location>
        <topology evidence="1">Multi-pass membrane protein</topology>
    </subcellularLocation>
</comment>
<feature type="transmembrane region" description="Helical" evidence="7">
    <location>
        <begin position="266"/>
        <end position="284"/>
    </location>
</feature>
<evidence type="ECO:0000256" key="7">
    <source>
        <dbReference type="SAM" id="Phobius"/>
    </source>
</evidence>
<comment type="caution">
    <text evidence="9">The sequence shown here is derived from an EMBL/GenBank/DDBJ whole genome shotgun (WGS) entry which is preliminary data.</text>
</comment>
<evidence type="ECO:0000256" key="2">
    <source>
        <dbReference type="ARBA" id="ARBA00005585"/>
    </source>
</evidence>
<dbReference type="GO" id="GO:0016020">
    <property type="term" value="C:membrane"/>
    <property type="evidence" value="ECO:0007669"/>
    <property type="project" value="UniProtKB-SubCell"/>
</dbReference>
<keyword evidence="3 7" id="KW-0812">Transmembrane</keyword>
<feature type="transmembrane region" description="Helical" evidence="7">
    <location>
        <begin position="296"/>
        <end position="329"/>
    </location>
</feature>
<evidence type="ECO:0000256" key="6">
    <source>
        <dbReference type="ARBA" id="ARBA00023180"/>
    </source>
</evidence>